<organism evidence="2 3">
    <name type="scientific">Actinokineospora globicatena</name>
    <dbReference type="NCBI Taxonomy" id="103729"/>
    <lineage>
        <taxon>Bacteria</taxon>
        <taxon>Bacillati</taxon>
        <taxon>Actinomycetota</taxon>
        <taxon>Actinomycetes</taxon>
        <taxon>Pseudonocardiales</taxon>
        <taxon>Pseudonocardiaceae</taxon>
        <taxon>Actinokineospora</taxon>
    </lineage>
</organism>
<proteinExistence type="predicted"/>
<evidence type="ECO:0000313" key="2">
    <source>
        <dbReference type="EMBL" id="GLW91027.1"/>
    </source>
</evidence>
<protein>
    <submittedName>
        <fullName evidence="2">Uncharacterized protein</fullName>
    </submittedName>
</protein>
<accession>A0A9W6QM04</accession>
<evidence type="ECO:0000313" key="3">
    <source>
        <dbReference type="Proteomes" id="UP001165042"/>
    </source>
</evidence>
<evidence type="ECO:0000256" key="1">
    <source>
        <dbReference type="SAM" id="MobiDB-lite"/>
    </source>
</evidence>
<dbReference type="EMBL" id="BSSD01000002">
    <property type="protein sequence ID" value="GLW91027.1"/>
    <property type="molecule type" value="Genomic_DNA"/>
</dbReference>
<gene>
    <name evidence="2" type="ORF">Aglo03_18430</name>
</gene>
<name>A0A9W6QM04_9PSEU</name>
<feature type="region of interest" description="Disordered" evidence="1">
    <location>
        <begin position="50"/>
        <end position="113"/>
    </location>
</feature>
<dbReference type="Proteomes" id="UP001165042">
    <property type="component" value="Unassembled WGS sequence"/>
</dbReference>
<comment type="caution">
    <text evidence="2">The sequence shown here is derived from an EMBL/GenBank/DDBJ whole genome shotgun (WGS) entry which is preliminary data.</text>
</comment>
<keyword evidence="3" id="KW-1185">Reference proteome</keyword>
<reference evidence="2" key="1">
    <citation type="submission" date="2023-02" db="EMBL/GenBank/DDBJ databases">
        <title>Actinokineospora globicatena NBRC 15670.</title>
        <authorList>
            <person name="Ichikawa N."/>
            <person name="Sato H."/>
            <person name="Tonouchi N."/>
        </authorList>
    </citation>
    <scope>NUCLEOTIDE SEQUENCE</scope>
    <source>
        <strain evidence="2">NBRC 15670</strain>
    </source>
</reference>
<dbReference type="AlphaFoldDB" id="A0A9W6QM04"/>
<sequence>MDRGYEVLRELCGPFRLAVLAARAADMPDLIEAQMASRVTTTPLAPADAYCPHTPLAPADDELSRTGAPTRADAEGLARLQPPSAHRPHAPRDLSGAHRVPLTPSTHKAPASL</sequence>